<accession>N1MQC2</accession>
<dbReference type="EMBL" id="CAVK010000087">
    <property type="protein sequence ID" value="CCW17623.1"/>
    <property type="molecule type" value="Genomic_DNA"/>
</dbReference>
<evidence type="ECO:0000256" key="1">
    <source>
        <dbReference type="SAM" id="Phobius"/>
    </source>
</evidence>
<name>N1MQC2_9SPHN</name>
<evidence type="ECO:0008006" key="4">
    <source>
        <dbReference type="Google" id="ProtNLM"/>
    </source>
</evidence>
<protein>
    <recommendedName>
        <fullName evidence="4">Transmembrane protein</fullName>
    </recommendedName>
</protein>
<feature type="transmembrane region" description="Helical" evidence="1">
    <location>
        <begin position="72"/>
        <end position="94"/>
    </location>
</feature>
<keyword evidence="3" id="KW-1185">Reference proteome</keyword>
<proteinExistence type="predicted"/>
<dbReference type="AlphaFoldDB" id="N1MQC2"/>
<reference evidence="2 3" key="1">
    <citation type="submission" date="2013-03" db="EMBL/GenBank/DDBJ databases">
        <authorList>
            <person name="Le V."/>
        </authorList>
    </citation>
    <scope>NUCLEOTIDE SEQUENCE [LARGE SCALE GENOMIC DNA]</scope>
    <source>
        <strain evidence="2 3">BiD32</strain>
    </source>
</reference>
<keyword evidence="1" id="KW-1133">Transmembrane helix</keyword>
<reference evidence="3" key="2">
    <citation type="submission" date="2013-04" db="EMBL/GenBank/DDBJ databases">
        <title>Bisphenol A degrading Sphingobium sp. strain BiD32.</title>
        <authorList>
            <person name="Nielsen J.L."/>
            <person name="Zhou N.A."/>
            <person name="Kjeldal H."/>
        </authorList>
    </citation>
    <scope>NUCLEOTIDE SEQUENCE [LARGE SCALE GENOMIC DNA]</scope>
    <source>
        <strain evidence="3">BiD32</strain>
    </source>
</reference>
<organism evidence="2 3">
    <name type="scientific">Sphingobium indicum BiD32</name>
    <dbReference type="NCBI Taxonomy" id="1301087"/>
    <lineage>
        <taxon>Bacteria</taxon>
        <taxon>Pseudomonadati</taxon>
        <taxon>Pseudomonadota</taxon>
        <taxon>Alphaproteobacteria</taxon>
        <taxon>Sphingomonadales</taxon>
        <taxon>Sphingomonadaceae</taxon>
        <taxon>Sphingobium</taxon>
    </lineage>
</organism>
<dbReference type="OrthoDB" id="7447855at2"/>
<keyword evidence="1" id="KW-0812">Transmembrane</keyword>
<evidence type="ECO:0000313" key="2">
    <source>
        <dbReference type="EMBL" id="CCW17623.1"/>
    </source>
</evidence>
<dbReference type="Proteomes" id="UP000013201">
    <property type="component" value="Unassembled WGS sequence"/>
</dbReference>
<feature type="transmembrane region" description="Helical" evidence="1">
    <location>
        <begin position="6"/>
        <end position="25"/>
    </location>
</feature>
<evidence type="ECO:0000313" key="3">
    <source>
        <dbReference type="Proteomes" id="UP000013201"/>
    </source>
</evidence>
<keyword evidence="1" id="KW-0472">Membrane</keyword>
<sequence length="152" mass="16880">MIKILSLAVMIAATIAILLAGWILLSAPFHWLSLGFMAYCRPRLVLLRTATVFFAIWTLVVLLLPLGEGSVIGMLLAIVLTPWLAKAWASTAAFRRDTPEMREAAAATRNETVERQGDGQRVKASKRWRNYIIDAERARRTAAYELPSIASP</sequence>
<feature type="transmembrane region" description="Helical" evidence="1">
    <location>
        <begin position="45"/>
        <end position="66"/>
    </location>
</feature>
<gene>
    <name evidence="2" type="ORF">EBBID32_19640</name>
</gene>
<comment type="caution">
    <text evidence="2">The sequence shown here is derived from an EMBL/GenBank/DDBJ whole genome shotgun (WGS) entry which is preliminary data.</text>
</comment>
<dbReference type="RefSeq" id="WP_006954829.1">
    <property type="nucleotide sequence ID" value="NZ_CAVK010000087.1"/>
</dbReference>